<reference evidence="6 7" key="1">
    <citation type="submission" date="2016-10" db="EMBL/GenBank/DDBJ databases">
        <authorList>
            <person name="de Groot N.N."/>
        </authorList>
    </citation>
    <scope>NUCLEOTIDE SEQUENCE [LARGE SCALE GENOMIC DNA]</scope>
    <source>
        <strain evidence="6 7">ATCC 43154</strain>
    </source>
</reference>
<evidence type="ECO:0000313" key="6">
    <source>
        <dbReference type="EMBL" id="SFM05183.1"/>
    </source>
</evidence>
<keyword evidence="2 6" id="KW-0808">Transferase</keyword>
<dbReference type="AlphaFoldDB" id="A0A1I4MQ72"/>
<keyword evidence="4" id="KW-0812">Transmembrane</keyword>
<accession>A0A1I4MQ72</accession>
<gene>
    <name evidence="6" type="ORF">SAMN02982985_02541</name>
</gene>
<sequence>MLERLAAQAGLYWRVLATGLCFVVFGVGGLVLRLLVFPLLNLLVRQPQRRVACARELIRRAFRAYVDLMRLLGVLRYELNGMDKLARGGLLILANHPTLIDTVFLMAFVKNADCIVKDALWNNPFTGGPVRAAGYINNAGGAELVDDCIASLRRGNNLIVFPEGTRTGGDGLITLKRGAANIAVRGARDVTPVLIRCQPLTLGKGEKWWRVPPRRVRFVIEVQDDVAVAGFSGDDTSEVMAARRLTEFLQIYFTGKCQEHA</sequence>
<keyword evidence="7" id="KW-1185">Reference proteome</keyword>
<dbReference type="SUPFAM" id="SSF69593">
    <property type="entry name" value="Glycerol-3-phosphate (1)-acyltransferase"/>
    <property type="match status" value="1"/>
</dbReference>
<comment type="pathway">
    <text evidence="1">Lipid metabolism.</text>
</comment>
<feature type="transmembrane region" description="Helical" evidence="4">
    <location>
        <begin position="12"/>
        <end position="40"/>
    </location>
</feature>
<dbReference type="Pfam" id="PF01553">
    <property type="entry name" value="Acyltransferase"/>
    <property type="match status" value="1"/>
</dbReference>
<proteinExistence type="predicted"/>
<dbReference type="GO" id="GO:0003841">
    <property type="term" value="F:1-acylglycerol-3-phosphate O-acyltransferase activity"/>
    <property type="evidence" value="ECO:0007669"/>
    <property type="project" value="TreeGrafter"/>
</dbReference>
<keyword evidence="3 6" id="KW-0012">Acyltransferase</keyword>
<evidence type="ECO:0000259" key="5">
    <source>
        <dbReference type="SMART" id="SM00563"/>
    </source>
</evidence>
<keyword evidence="4" id="KW-0472">Membrane</keyword>
<evidence type="ECO:0000313" key="7">
    <source>
        <dbReference type="Proteomes" id="UP000199470"/>
    </source>
</evidence>
<dbReference type="PANTHER" id="PTHR10434">
    <property type="entry name" value="1-ACYL-SN-GLYCEROL-3-PHOSPHATE ACYLTRANSFERASE"/>
    <property type="match status" value="1"/>
</dbReference>
<dbReference type="CDD" id="cd07989">
    <property type="entry name" value="LPLAT_AGPAT-like"/>
    <property type="match status" value="1"/>
</dbReference>
<dbReference type="Proteomes" id="UP000199470">
    <property type="component" value="Unassembled WGS sequence"/>
</dbReference>
<evidence type="ECO:0000256" key="3">
    <source>
        <dbReference type="ARBA" id="ARBA00023315"/>
    </source>
</evidence>
<organism evidence="6 7">
    <name type="scientific">Rugamonas rubra</name>
    <dbReference type="NCBI Taxonomy" id="758825"/>
    <lineage>
        <taxon>Bacteria</taxon>
        <taxon>Pseudomonadati</taxon>
        <taxon>Pseudomonadota</taxon>
        <taxon>Betaproteobacteria</taxon>
        <taxon>Burkholderiales</taxon>
        <taxon>Oxalobacteraceae</taxon>
        <taxon>Telluria group</taxon>
        <taxon>Rugamonas</taxon>
    </lineage>
</organism>
<keyword evidence="4" id="KW-1133">Transmembrane helix</keyword>
<dbReference type="STRING" id="758825.SAMN02982985_02541"/>
<dbReference type="SMART" id="SM00563">
    <property type="entry name" value="PlsC"/>
    <property type="match status" value="1"/>
</dbReference>
<dbReference type="PANTHER" id="PTHR10434:SF66">
    <property type="entry name" value="PHOSPHOLIPID_GLYCEROL ACYLTRANSFERASE DOMAIN-CONTAINING PROTEIN"/>
    <property type="match status" value="1"/>
</dbReference>
<dbReference type="RefSeq" id="WP_093387939.1">
    <property type="nucleotide sequence ID" value="NZ_FOTW01000011.1"/>
</dbReference>
<protein>
    <submittedName>
        <fullName evidence="6">1-acyl-sn-glycerol-3-phosphate acyltransferases</fullName>
    </submittedName>
</protein>
<feature type="domain" description="Phospholipid/glycerol acyltransferase" evidence="5">
    <location>
        <begin position="90"/>
        <end position="198"/>
    </location>
</feature>
<dbReference type="EMBL" id="FOTW01000011">
    <property type="protein sequence ID" value="SFM05183.1"/>
    <property type="molecule type" value="Genomic_DNA"/>
</dbReference>
<evidence type="ECO:0000256" key="2">
    <source>
        <dbReference type="ARBA" id="ARBA00022679"/>
    </source>
</evidence>
<evidence type="ECO:0000256" key="4">
    <source>
        <dbReference type="SAM" id="Phobius"/>
    </source>
</evidence>
<evidence type="ECO:0000256" key="1">
    <source>
        <dbReference type="ARBA" id="ARBA00005189"/>
    </source>
</evidence>
<dbReference type="InterPro" id="IPR002123">
    <property type="entry name" value="Plipid/glycerol_acylTrfase"/>
</dbReference>
<dbReference type="OrthoDB" id="9812274at2"/>
<dbReference type="GO" id="GO:0006654">
    <property type="term" value="P:phosphatidic acid biosynthetic process"/>
    <property type="evidence" value="ECO:0007669"/>
    <property type="project" value="TreeGrafter"/>
</dbReference>
<name>A0A1I4MQ72_9BURK</name>